<gene>
    <name evidence="1" type="ORF">L9W73_02545</name>
</gene>
<dbReference type="EMBL" id="JAKNAP010000005">
    <property type="protein sequence ID" value="MDE1356199.1"/>
    <property type="molecule type" value="Genomic_DNA"/>
</dbReference>
<reference evidence="1" key="1">
    <citation type="submission" date="2022-02" db="EMBL/GenBank/DDBJ databases">
        <title>Emergence and expansion in Europe of a Vibrio aestuarianus clonal complex pathogenic for oysters.</title>
        <authorList>
            <person name="Mesnil A."/>
            <person name="Travers M.-A."/>
        </authorList>
    </citation>
    <scope>NUCLEOTIDE SEQUENCE</scope>
    <source>
        <strain evidence="1">151-ITT-15-cp-1</strain>
    </source>
</reference>
<dbReference type="NCBIfam" id="NF047593">
    <property type="entry name" value="IS66_ISAeme5_TnpA"/>
    <property type="match status" value="1"/>
</dbReference>
<proteinExistence type="predicted"/>
<dbReference type="RefSeq" id="WP_176312749.1">
    <property type="nucleotide sequence ID" value="NZ_JAKNAP010000005.1"/>
</dbReference>
<accession>A0A9X4FFM9</accession>
<dbReference type="Proteomes" id="UP001140973">
    <property type="component" value="Unassembled WGS sequence"/>
</dbReference>
<comment type="caution">
    <text evidence="1">The sequence shown here is derived from an EMBL/GenBank/DDBJ whole genome shotgun (WGS) entry which is preliminary data.</text>
</comment>
<protein>
    <submittedName>
        <fullName evidence="1">IS66 family insertion sequence element accessory protein TnpB</fullName>
    </submittedName>
</protein>
<name>A0A9X4FFM9_9VIBR</name>
<organism evidence="1 2">
    <name type="scientific">Vibrio aestuarianus</name>
    <dbReference type="NCBI Taxonomy" id="28171"/>
    <lineage>
        <taxon>Bacteria</taxon>
        <taxon>Pseudomonadati</taxon>
        <taxon>Pseudomonadota</taxon>
        <taxon>Gammaproteobacteria</taxon>
        <taxon>Vibrionales</taxon>
        <taxon>Vibrionaceae</taxon>
        <taxon>Vibrio</taxon>
    </lineage>
</organism>
<evidence type="ECO:0000313" key="1">
    <source>
        <dbReference type="EMBL" id="MDE1356199.1"/>
    </source>
</evidence>
<sequence length="102" mass="11624">MSSLQQTWQHHVDVWQTTQLSQAQYCRAHDLDQSQFSYWKRKFNRVNSVTKSVTSKFTLAQVQTITEQVSSSLTLTLPSGAQLEGIDEHNVHVAAKLIECMS</sequence>
<dbReference type="AlphaFoldDB" id="A0A9X4FFM9"/>
<evidence type="ECO:0000313" key="2">
    <source>
        <dbReference type="Proteomes" id="UP001140973"/>
    </source>
</evidence>